<keyword evidence="4" id="KW-1185">Reference proteome</keyword>
<feature type="region of interest" description="Disordered" evidence="2">
    <location>
        <begin position="467"/>
        <end position="515"/>
    </location>
</feature>
<feature type="compositionally biased region" description="Basic residues" evidence="2">
    <location>
        <begin position="1266"/>
        <end position="1276"/>
    </location>
</feature>
<evidence type="ECO:0008006" key="5">
    <source>
        <dbReference type="Google" id="ProtNLM"/>
    </source>
</evidence>
<evidence type="ECO:0000313" key="4">
    <source>
        <dbReference type="Proteomes" id="UP001189429"/>
    </source>
</evidence>
<dbReference type="Proteomes" id="UP001189429">
    <property type="component" value="Unassembled WGS sequence"/>
</dbReference>
<keyword evidence="1" id="KW-0175">Coiled coil</keyword>
<evidence type="ECO:0000256" key="2">
    <source>
        <dbReference type="SAM" id="MobiDB-lite"/>
    </source>
</evidence>
<evidence type="ECO:0000256" key="1">
    <source>
        <dbReference type="SAM" id="Coils"/>
    </source>
</evidence>
<feature type="coiled-coil region" evidence="1">
    <location>
        <begin position="1065"/>
        <end position="1092"/>
    </location>
</feature>
<name>A0ABN9PLM8_9DINO</name>
<feature type="compositionally biased region" description="Basic residues" evidence="2">
    <location>
        <begin position="472"/>
        <end position="487"/>
    </location>
</feature>
<accession>A0ABN9PLM8</accession>
<sequence>MPGEGSAEGIRTLLVLQSNHLDMGYKDMLPGLIDLYFDEYFPRAAAVGAELRKAGGQARLRWMTHPYLVSLYVSCPPGLGLHCPGEDELAVFQEAVTAGDIWWQGFPANAELAIMDPSLIEASVAMTHELDDLFGVPRKRAVSTRDVPGMDRSAIPVLRRSGIDLLSEGHNGSPWPANVPPAFLWVDRCAAGSHAHVREGVSPPSGESIPVLWTRNYGDTGVVLALPNSTVAVAYNWRGDNAGPPETAKEVQDVWDSLAKLAPGAEVRASTFEEIAGELQRVQHLLPVVEREVGDTWIFGCASDPAKLAQTRAAQRHRAACAGQAAGPCLDPGRLGNFSRLLSKNAEHTWGLSVFHFSGAQYKWYQNSEFHALRRTSYEDPANKSAAFVKLFEDSWRDQRRFGLDAALAAVAGTQLERDIRSEFAALRPPRPSLEGLVPVWTSSVDGARGVHPDSIPEESRWAAGWSLPSRGTRHRPRGRQALRSRRGQLGEQHVRAGRGALPDDGGRLGQRAGRLPGRVPAERQLGEYGKPNCNGTAGCLSSLSAATLTGLWRDAENTSLMVGMQLPALLHEEFGAPSQVWMNLTASAPGRLCAELSVFEKTATRMAEAGLFGFSPVDPGQGATAPASQWAMDKLGEWVLPEDPRLGGDAEEIRKGLGTLRRPGGTEIQDLQRCFSKDLQPGLHGVSSGISFARTDGSSLFVETLDASIVSWGGPDPYPTPVHEQPDWSRGANFVLWDNLWNTNYIFWWPYDTPPDRPHDDFRFRFVLHFREHDADLHGARGKLDDHLSFPVVLHSTVDGIAQTSGVVIPSQPGSPEVSGGTRVLTAARASRVGAASSEPEGFLEAWRAAVALSEGLLPSWRGATARPPSAESAVIPAVDISNEPIRYSWEFLLGFLASLGTGRGGKVRVEKGAGKGEPQPYPLGCTSPVLTGLPLARPVFLVARGRGAGCGDLEQLWKASCSPPRAEGPRGRETRAELQVPINVTSTTPCEFRIGLEFGRVYDEVYEASTFDLHDANLVTWDPSIMRARSFCRACPESLRGTTTSVRAAAQCSAEAAPLTAEEREQRAHLAAWEEQLATMRQQLAAREAAMARQVEESTRRACELQDREARTAQLEAALAERQQSQDGVDARLAEREQRVVRCESQITQLESDRERSRLEREASPTTGASRAGAEGGARDERIQATHRGRHRRGRPRAAEAPDVAEAARRPRGCHRHGRAVRGTLRRLRLRALGVRPLSRGQQPAAPARHGGDLPVRLQAQGPRARRAARRHERRSASEPQGQGGRCWRRLAQPRTRPGGLRGTGAAGLTRRRGRRTPPPAAAVPSRSLAR</sequence>
<proteinExistence type="predicted"/>
<feature type="compositionally biased region" description="Basic residues" evidence="2">
    <location>
        <begin position="1187"/>
        <end position="1198"/>
    </location>
</feature>
<dbReference type="InterPro" id="IPR032482">
    <property type="entry name" value="DUF5054"/>
</dbReference>
<feature type="region of interest" description="Disordered" evidence="2">
    <location>
        <begin position="1152"/>
        <end position="1224"/>
    </location>
</feature>
<evidence type="ECO:0000313" key="3">
    <source>
        <dbReference type="EMBL" id="CAK0792252.1"/>
    </source>
</evidence>
<feature type="compositionally biased region" description="Basic residues" evidence="2">
    <location>
        <begin position="1212"/>
        <end position="1224"/>
    </location>
</feature>
<feature type="non-terminal residue" evidence="3">
    <location>
        <position position="1333"/>
    </location>
</feature>
<dbReference type="Pfam" id="PF16477">
    <property type="entry name" value="DUF5054"/>
    <property type="match status" value="1"/>
</dbReference>
<reference evidence="3" key="1">
    <citation type="submission" date="2023-10" db="EMBL/GenBank/DDBJ databases">
        <authorList>
            <person name="Chen Y."/>
            <person name="Shah S."/>
            <person name="Dougan E. K."/>
            <person name="Thang M."/>
            <person name="Chan C."/>
        </authorList>
    </citation>
    <scope>NUCLEOTIDE SEQUENCE [LARGE SCALE GENOMIC DNA]</scope>
</reference>
<comment type="caution">
    <text evidence="3">The sequence shown here is derived from an EMBL/GenBank/DDBJ whole genome shotgun (WGS) entry which is preliminary data.</text>
</comment>
<protein>
    <recommendedName>
        <fullName evidence="5">Glycoside hydrolase family 38 N-terminal domain-containing protein</fullName>
    </recommendedName>
</protein>
<organism evidence="3 4">
    <name type="scientific">Prorocentrum cordatum</name>
    <dbReference type="NCBI Taxonomy" id="2364126"/>
    <lineage>
        <taxon>Eukaryota</taxon>
        <taxon>Sar</taxon>
        <taxon>Alveolata</taxon>
        <taxon>Dinophyceae</taxon>
        <taxon>Prorocentrales</taxon>
        <taxon>Prorocentraceae</taxon>
        <taxon>Prorocentrum</taxon>
    </lineage>
</organism>
<dbReference type="EMBL" id="CAUYUJ010000736">
    <property type="protein sequence ID" value="CAK0792252.1"/>
    <property type="molecule type" value="Genomic_DNA"/>
</dbReference>
<gene>
    <name evidence="3" type="ORF">PCOR1329_LOCUS2901</name>
</gene>
<feature type="compositionally biased region" description="Basic and acidic residues" evidence="2">
    <location>
        <begin position="1153"/>
        <end position="1165"/>
    </location>
</feature>
<feature type="region of interest" description="Disordered" evidence="2">
    <location>
        <begin position="1236"/>
        <end position="1333"/>
    </location>
</feature>